<dbReference type="EMBL" id="RBZV01000019">
    <property type="protein sequence ID" value="RKP43494.1"/>
    <property type="molecule type" value="Genomic_DNA"/>
</dbReference>
<protein>
    <recommendedName>
        <fullName evidence="2">DUF637 domain-containing protein</fullName>
    </recommendedName>
</protein>
<feature type="domain" description="DUF637" evidence="2">
    <location>
        <begin position="4"/>
        <end position="87"/>
    </location>
</feature>
<comment type="caution">
    <text evidence="3">The sequence shown here is derived from an EMBL/GenBank/DDBJ whole genome shotgun (WGS) entry which is preliminary data.</text>
</comment>
<dbReference type="Pfam" id="PF04830">
    <property type="entry name" value="DUF637"/>
    <property type="match status" value="1"/>
</dbReference>
<evidence type="ECO:0000313" key="3">
    <source>
        <dbReference type="EMBL" id="RKP43494.1"/>
    </source>
</evidence>
<gene>
    <name evidence="3" type="ORF">D7S89_25625</name>
</gene>
<organism evidence="3 4">
    <name type="scientific">Trinickia fusca</name>
    <dbReference type="NCBI Taxonomy" id="2419777"/>
    <lineage>
        <taxon>Bacteria</taxon>
        <taxon>Pseudomonadati</taxon>
        <taxon>Pseudomonadota</taxon>
        <taxon>Betaproteobacteria</taxon>
        <taxon>Burkholderiales</taxon>
        <taxon>Burkholderiaceae</taxon>
        <taxon>Trinickia</taxon>
    </lineage>
</organism>
<name>A0A494X5P0_9BURK</name>
<evidence type="ECO:0000259" key="2">
    <source>
        <dbReference type="Pfam" id="PF04830"/>
    </source>
</evidence>
<dbReference type="InterPro" id="IPR006915">
    <property type="entry name" value="DUF637_hemagglutn_put"/>
</dbReference>
<sequence length="350" mass="33256">EVVGQSLVSATLNTAAYGGSFGQALEMSAVSNVAAVGAGAIGQFNLDHGLTKDGLPGQLAYVGMHSALGCAASAAEGTGCAGGAIGGAISAATANEIATAVTGGQGNPSSAQLAMITTATTLLGGGIAAALGQDVAGAMNAAENETLNNTCGSENPNGCGAKLAAAGAIAGGAVGVAGSLGLDAATGGLNVVATPAEVAGTSALGGAIGGAFGSALDWWSAHGGASFNSSDSEAGSTAADGSNGAQGGTSVPPVPDGLVGDQSDPRAGPNKGGKRHTSGPLTPENGGTGDYERDLETLTGGTRPWQPGDKAPPGSQVGQNGIFGRPQNSSGGKSIDIPPNGNKPHETLHY</sequence>
<proteinExistence type="predicted"/>
<accession>A0A494X5P0</accession>
<dbReference type="AlphaFoldDB" id="A0A494X5P0"/>
<dbReference type="Proteomes" id="UP000280434">
    <property type="component" value="Unassembled WGS sequence"/>
</dbReference>
<reference evidence="3 4" key="1">
    <citation type="submission" date="2018-10" db="EMBL/GenBank/DDBJ databases">
        <title>Paraburkholderia sp. 7MK8-2, isolated from soil.</title>
        <authorList>
            <person name="Gao Z.-H."/>
            <person name="Qiu L.-H."/>
        </authorList>
    </citation>
    <scope>NUCLEOTIDE SEQUENCE [LARGE SCALE GENOMIC DNA]</scope>
    <source>
        <strain evidence="3 4">7MK8-2</strain>
    </source>
</reference>
<evidence type="ECO:0000256" key="1">
    <source>
        <dbReference type="SAM" id="MobiDB-lite"/>
    </source>
</evidence>
<keyword evidence="4" id="KW-1185">Reference proteome</keyword>
<feature type="region of interest" description="Disordered" evidence="1">
    <location>
        <begin position="227"/>
        <end position="350"/>
    </location>
</feature>
<feature type="non-terminal residue" evidence="3">
    <location>
        <position position="1"/>
    </location>
</feature>
<evidence type="ECO:0000313" key="4">
    <source>
        <dbReference type="Proteomes" id="UP000280434"/>
    </source>
</evidence>